<evidence type="ECO:0000313" key="9">
    <source>
        <dbReference type="EMBL" id="KAF5843385.1"/>
    </source>
</evidence>
<dbReference type="Pfam" id="PF21041">
    <property type="entry name" value="XMAP215_CLASP_TOG"/>
    <property type="match status" value="1"/>
</dbReference>
<sequence length="410" mass="44650">MGEAGWDWDAMQKRLTAGVREKLSGLEELLGGFNSGELSCAILDRQQLCELVDLLTESLSDNNYKISQTSLQCLAHLVKTESSTIKPYANAFVPLVVERLGDTRQQVRQDACELLLSMFSTMGPQFLLQKMARFWNHRAWKVRHGVLQTVAEAIASETPGILKSKDQNEYIITQVVNLMEDPNEAVRDAALECLQEIYRVLRGELLENLKRQNIRSAVYREVIARLNVIASTDIIVPDGPPSGGSLSHSSSGRIKSGQGGASTARGEADASAIVRSGGIREGGGTEGGKGAGGKARGSWVIPETVQVPVVHLHSEKELVVEMEALAQPLAGTTAGWQQRIGCMQRLQGIAAGCTPHLQDVLLDNFLSQQQSFSWQASQPKQQQESIVLGKLRLASCMHQQQSSSGCTPHL</sequence>
<feature type="compositionally biased region" description="Low complexity" evidence="7">
    <location>
        <begin position="243"/>
        <end position="256"/>
    </location>
</feature>
<evidence type="ECO:0000259" key="8">
    <source>
        <dbReference type="SMART" id="SM01349"/>
    </source>
</evidence>
<evidence type="ECO:0000256" key="1">
    <source>
        <dbReference type="ARBA" id="ARBA00004245"/>
    </source>
</evidence>
<dbReference type="InterPro" id="IPR011989">
    <property type="entry name" value="ARM-like"/>
</dbReference>
<dbReference type="Gene3D" id="1.25.10.10">
    <property type="entry name" value="Leucine-rich Repeat Variant"/>
    <property type="match status" value="1"/>
</dbReference>
<dbReference type="SUPFAM" id="SSF48371">
    <property type="entry name" value="ARM repeat"/>
    <property type="match status" value="1"/>
</dbReference>
<keyword evidence="4" id="KW-0206">Cytoskeleton</keyword>
<dbReference type="InterPro" id="IPR021133">
    <property type="entry name" value="HEAT_type_2"/>
</dbReference>
<feature type="repeat" description="HEAT" evidence="6">
    <location>
        <begin position="92"/>
        <end position="130"/>
    </location>
</feature>
<proteinExistence type="inferred from homology"/>
<dbReference type="Proteomes" id="UP000815325">
    <property type="component" value="Unassembled WGS sequence"/>
</dbReference>
<accession>A0ABQ7H964</accession>
<feature type="region of interest" description="Disordered" evidence="7">
    <location>
        <begin position="237"/>
        <end position="296"/>
    </location>
</feature>
<evidence type="ECO:0000313" key="10">
    <source>
        <dbReference type="Proteomes" id="UP000815325"/>
    </source>
</evidence>
<dbReference type="SMART" id="SM01349">
    <property type="entry name" value="TOG"/>
    <property type="match status" value="1"/>
</dbReference>
<name>A0ABQ7H964_DUNSA</name>
<organism evidence="9 10">
    <name type="scientific">Dunaliella salina</name>
    <name type="common">Green alga</name>
    <name type="synonym">Protococcus salinus</name>
    <dbReference type="NCBI Taxonomy" id="3046"/>
    <lineage>
        <taxon>Eukaryota</taxon>
        <taxon>Viridiplantae</taxon>
        <taxon>Chlorophyta</taxon>
        <taxon>core chlorophytes</taxon>
        <taxon>Chlorophyceae</taxon>
        <taxon>CS clade</taxon>
        <taxon>Chlamydomonadales</taxon>
        <taxon>Dunaliellaceae</taxon>
        <taxon>Dunaliella</taxon>
    </lineage>
</organism>
<evidence type="ECO:0000256" key="5">
    <source>
        <dbReference type="ARBA" id="ARBA00025722"/>
    </source>
</evidence>
<evidence type="ECO:0000256" key="4">
    <source>
        <dbReference type="ARBA" id="ARBA00023212"/>
    </source>
</evidence>
<comment type="similarity">
    <text evidence="5">Belongs to the TOG/XMAP215 family.</text>
</comment>
<comment type="subcellular location">
    <subcellularLocation>
        <location evidence="1">Cytoplasm</location>
        <location evidence="1">Cytoskeleton</location>
    </subcellularLocation>
</comment>
<keyword evidence="10" id="KW-1185">Reference proteome</keyword>
<reference evidence="9" key="1">
    <citation type="submission" date="2017-08" db="EMBL/GenBank/DDBJ databases">
        <authorList>
            <person name="Polle J.E."/>
            <person name="Barry K."/>
            <person name="Cushman J."/>
            <person name="Schmutz J."/>
            <person name="Tran D."/>
            <person name="Hathwaick L.T."/>
            <person name="Yim W.C."/>
            <person name="Jenkins J."/>
            <person name="Mckie-Krisberg Z.M."/>
            <person name="Prochnik S."/>
            <person name="Lindquist E."/>
            <person name="Dockter R.B."/>
            <person name="Adam C."/>
            <person name="Molina H."/>
            <person name="Bunkerborg J."/>
            <person name="Jin E."/>
            <person name="Buchheim M."/>
            <person name="Magnuson J."/>
        </authorList>
    </citation>
    <scope>NUCLEOTIDE SEQUENCE</scope>
    <source>
        <strain evidence="9">CCAP 19/18</strain>
    </source>
</reference>
<dbReference type="InterPro" id="IPR034085">
    <property type="entry name" value="TOG"/>
</dbReference>
<feature type="domain" description="TOG" evidence="8">
    <location>
        <begin position="9"/>
        <end position="232"/>
    </location>
</feature>
<dbReference type="InterPro" id="IPR016024">
    <property type="entry name" value="ARM-type_fold"/>
</dbReference>
<evidence type="ECO:0000256" key="3">
    <source>
        <dbReference type="ARBA" id="ARBA00022737"/>
    </source>
</evidence>
<comment type="caution">
    <text evidence="9">The sequence shown here is derived from an EMBL/GenBank/DDBJ whole genome shotgun (WGS) entry which is preliminary data.</text>
</comment>
<feature type="repeat" description="HEAT" evidence="6">
    <location>
        <begin position="171"/>
        <end position="209"/>
    </location>
</feature>
<gene>
    <name evidence="9" type="ORF">DUNSADRAFT_16884</name>
</gene>
<evidence type="ECO:0000256" key="2">
    <source>
        <dbReference type="ARBA" id="ARBA00022490"/>
    </source>
</evidence>
<dbReference type="EMBL" id="MU069443">
    <property type="protein sequence ID" value="KAF5843385.1"/>
    <property type="molecule type" value="Genomic_DNA"/>
</dbReference>
<keyword evidence="3" id="KW-0677">Repeat</keyword>
<evidence type="ECO:0000256" key="7">
    <source>
        <dbReference type="SAM" id="MobiDB-lite"/>
    </source>
</evidence>
<dbReference type="InterPro" id="IPR048491">
    <property type="entry name" value="XMAP215_CLASP_TOG"/>
</dbReference>
<keyword evidence="2" id="KW-0963">Cytoplasm</keyword>
<evidence type="ECO:0000256" key="6">
    <source>
        <dbReference type="PROSITE-ProRule" id="PRU00103"/>
    </source>
</evidence>
<dbReference type="InterPro" id="IPR045110">
    <property type="entry name" value="XMAP215"/>
</dbReference>
<dbReference type="PROSITE" id="PS50077">
    <property type="entry name" value="HEAT_REPEAT"/>
    <property type="match status" value="2"/>
</dbReference>
<protein>
    <submittedName>
        <fullName evidence="9">Armadillo-type protein</fullName>
    </submittedName>
</protein>
<dbReference type="PANTHER" id="PTHR12609">
    <property type="entry name" value="MICROTUBULE ASSOCIATED PROTEIN XMAP215"/>
    <property type="match status" value="1"/>
</dbReference>
<feature type="compositionally biased region" description="Gly residues" evidence="7">
    <location>
        <begin position="279"/>
        <end position="295"/>
    </location>
</feature>